<name>A0A7X9S1Z3_9BACT</name>
<evidence type="ECO:0000256" key="1">
    <source>
        <dbReference type="SAM" id="SignalP"/>
    </source>
</evidence>
<feature type="chain" id="PRO_5030586597" description="Lipoprotein" evidence="1">
    <location>
        <begin position="23"/>
        <end position="196"/>
    </location>
</feature>
<dbReference type="RefSeq" id="WP_169661074.1">
    <property type="nucleotide sequence ID" value="NZ_JABANE010000243.1"/>
</dbReference>
<accession>A0A7X9S1Z3</accession>
<dbReference type="AlphaFoldDB" id="A0A7X9S1Z3"/>
<dbReference type="Proteomes" id="UP000576082">
    <property type="component" value="Unassembled WGS sequence"/>
</dbReference>
<evidence type="ECO:0000313" key="3">
    <source>
        <dbReference type="Proteomes" id="UP000576082"/>
    </source>
</evidence>
<gene>
    <name evidence="2" type="ORF">HHU12_33485</name>
</gene>
<protein>
    <recommendedName>
        <fullName evidence="4">Lipoprotein</fullName>
    </recommendedName>
</protein>
<keyword evidence="1" id="KW-0732">Signal</keyword>
<sequence>MKKLRITISCIFTLMCLNSCFLSDLSYFEGNQKLNKLGREIPHFESFEDSIFKNSAHFLKYYPSKTLTDNIQENEVSKRFFSLFKDPLRLHFTMMLPNGYMGVMASSGVEDLVGSVFDYPKGWVLLSFNSKGEMTDYINIEVMDKSFKEVTDCEVYKDEIAQTITFSKPGHMGSLIDFRKKKYRYVFGENGKFIKI</sequence>
<feature type="signal peptide" evidence="1">
    <location>
        <begin position="1"/>
        <end position="22"/>
    </location>
</feature>
<evidence type="ECO:0008006" key="4">
    <source>
        <dbReference type="Google" id="ProtNLM"/>
    </source>
</evidence>
<reference evidence="2 3" key="1">
    <citation type="submission" date="2020-04" db="EMBL/GenBank/DDBJ databases">
        <title>Flammeovirga sp. SR4, a novel species isolated from seawater.</title>
        <authorList>
            <person name="Wang X."/>
        </authorList>
    </citation>
    <scope>NUCLEOTIDE SEQUENCE [LARGE SCALE GENOMIC DNA]</scope>
    <source>
        <strain evidence="2 3">ATCC 23126</strain>
    </source>
</reference>
<dbReference type="EMBL" id="JABANE010000243">
    <property type="protein sequence ID" value="NME72919.1"/>
    <property type="molecule type" value="Genomic_DNA"/>
</dbReference>
<evidence type="ECO:0000313" key="2">
    <source>
        <dbReference type="EMBL" id="NME72919.1"/>
    </source>
</evidence>
<keyword evidence="3" id="KW-1185">Reference proteome</keyword>
<organism evidence="2 3">
    <name type="scientific">Flammeovirga aprica JL-4</name>
    <dbReference type="NCBI Taxonomy" id="694437"/>
    <lineage>
        <taxon>Bacteria</taxon>
        <taxon>Pseudomonadati</taxon>
        <taxon>Bacteroidota</taxon>
        <taxon>Cytophagia</taxon>
        <taxon>Cytophagales</taxon>
        <taxon>Flammeovirgaceae</taxon>
        <taxon>Flammeovirga</taxon>
    </lineage>
</organism>
<proteinExistence type="predicted"/>
<comment type="caution">
    <text evidence="2">The sequence shown here is derived from an EMBL/GenBank/DDBJ whole genome shotgun (WGS) entry which is preliminary data.</text>
</comment>